<sequence length="422" mass="46675">MELLLYTLRTVSYAIVEPSHLIILIVLGLVFYTKNKRIAIMQKMTIGESLNSPLELTLSQLVLGIIAGAIGSVILSSLGIVFNHNSGIELIFMFSLLLLFVKKRFVCFSYSGAILGLLSIIFGIVSNKMNIQSYININIVSLMTFVGVLHIVEAFLVMFDGGRGALPVFSNRNDKIVGGFSFNRYWALPVAIFIIFSSSSVSSFTGSVETPTWWPIINRAETLNLLLTSVISAMPLYGVIGYRSVSFTKDKKKKPLYSGVGILIYGISLALIAQLANFGIIGQVLVVIYAPLGHELMLKILNKIEEKGSYLYTSDDEGIAILEVSPTSAAYKAGIRRGDKIIKINDKPVLSEVEIFKAVRDNIYDITLTVKSISGEISEHVVKPINKRIGILLVPKMVKREDAIDINNDDFKKILEDLKRKQ</sequence>
<dbReference type="InterPro" id="IPR001478">
    <property type="entry name" value="PDZ"/>
</dbReference>
<gene>
    <name evidence="3" type="ORF">CCH01_25310</name>
</gene>
<name>A0A1U6JR64_9CLOT</name>
<dbReference type="Gene3D" id="2.30.42.10">
    <property type="match status" value="1"/>
</dbReference>
<dbReference type="InterPro" id="IPR036034">
    <property type="entry name" value="PDZ_sf"/>
</dbReference>
<dbReference type="RefSeq" id="WP_079481691.1">
    <property type="nucleotide sequence ID" value="NZ_CBML010000001.1"/>
</dbReference>
<feature type="transmembrane region" description="Helical" evidence="1">
    <location>
        <begin position="185"/>
        <end position="205"/>
    </location>
</feature>
<keyword evidence="4" id="KW-1185">Reference proteome</keyword>
<feature type="transmembrane region" description="Helical" evidence="1">
    <location>
        <begin position="12"/>
        <end position="33"/>
    </location>
</feature>
<feature type="transmembrane region" description="Helical" evidence="1">
    <location>
        <begin position="81"/>
        <end position="100"/>
    </location>
</feature>
<accession>A0A1U6JR64</accession>
<dbReference type="Pfam" id="PF17820">
    <property type="entry name" value="PDZ_6"/>
    <property type="match status" value="1"/>
</dbReference>
<feature type="transmembrane region" description="Helical" evidence="1">
    <location>
        <begin position="54"/>
        <end position="75"/>
    </location>
</feature>
<keyword evidence="1" id="KW-0472">Membrane</keyword>
<feature type="transmembrane region" description="Helical" evidence="1">
    <location>
        <begin position="256"/>
        <end position="274"/>
    </location>
</feature>
<dbReference type="SMART" id="SM00228">
    <property type="entry name" value="PDZ"/>
    <property type="match status" value="1"/>
</dbReference>
<dbReference type="EMBL" id="LT799839">
    <property type="protein sequence ID" value="SLK22775.1"/>
    <property type="molecule type" value="Genomic_DNA"/>
</dbReference>
<evidence type="ECO:0000313" key="4">
    <source>
        <dbReference type="Proteomes" id="UP000190476"/>
    </source>
</evidence>
<dbReference type="InterPro" id="IPR041489">
    <property type="entry name" value="PDZ_6"/>
</dbReference>
<dbReference type="OrthoDB" id="198399at2"/>
<evidence type="ECO:0000313" key="3">
    <source>
        <dbReference type="EMBL" id="SLK22775.1"/>
    </source>
</evidence>
<organism evidence="3 4">
    <name type="scientific">Clostridium chauvoei JF4335</name>
    <dbReference type="NCBI Taxonomy" id="1351755"/>
    <lineage>
        <taxon>Bacteria</taxon>
        <taxon>Bacillati</taxon>
        <taxon>Bacillota</taxon>
        <taxon>Clostridia</taxon>
        <taxon>Eubacteriales</taxon>
        <taxon>Clostridiaceae</taxon>
        <taxon>Clostridium</taxon>
    </lineage>
</organism>
<reference evidence="4" key="1">
    <citation type="submission" date="2017-03" db="EMBL/GenBank/DDBJ databases">
        <authorList>
            <person name="Falquet L."/>
            <person name="Falquet L."/>
        </authorList>
    </citation>
    <scope>NUCLEOTIDE SEQUENCE [LARGE SCALE GENOMIC DNA]</scope>
</reference>
<feature type="transmembrane region" description="Helical" evidence="1">
    <location>
        <begin position="225"/>
        <end position="244"/>
    </location>
</feature>
<dbReference type="AlphaFoldDB" id="A0A1U6JR64"/>
<feature type="transmembrane region" description="Helical" evidence="1">
    <location>
        <begin position="107"/>
        <end position="125"/>
    </location>
</feature>
<dbReference type="STRING" id="1351755.CCH01_25310"/>
<dbReference type="Proteomes" id="UP000190476">
    <property type="component" value="Chromosome I"/>
</dbReference>
<feature type="transmembrane region" description="Helical" evidence="1">
    <location>
        <begin position="137"/>
        <end position="159"/>
    </location>
</feature>
<evidence type="ECO:0000256" key="1">
    <source>
        <dbReference type="SAM" id="Phobius"/>
    </source>
</evidence>
<keyword evidence="1" id="KW-1133">Transmembrane helix</keyword>
<dbReference type="PROSITE" id="PS50106">
    <property type="entry name" value="PDZ"/>
    <property type="match status" value="1"/>
</dbReference>
<dbReference type="SUPFAM" id="SSF50156">
    <property type="entry name" value="PDZ domain-like"/>
    <property type="match status" value="1"/>
</dbReference>
<evidence type="ECO:0000259" key="2">
    <source>
        <dbReference type="PROSITE" id="PS50106"/>
    </source>
</evidence>
<keyword evidence="1" id="KW-0812">Transmembrane</keyword>
<proteinExistence type="predicted"/>
<protein>
    <submittedName>
        <fullName evidence="3">Putative membrane protein</fullName>
    </submittedName>
</protein>
<dbReference type="GeneID" id="66300617"/>
<feature type="domain" description="PDZ" evidence="2">
    <location>
        <begin position="308"/>
        <end position="374"/>
    </location>
</feature>